<keyword evidence="3" id="KW-1185">Reference proteome</keyword>
<feature type="transmembrane region" description="Helical" evidence="1">
    <location>
        <begin position="245"/>
        <end position="266"/>
    </location>
</feature>
<feature type="transmembrane region" description="Helical" evidence="1">
    <location>
        <begin position="65"/>
        <end position="85"/>
    </location>
</feature>
<organism evidence="2 3">
    <name type="scientific">Ekhidna lutea</name>
    <dbReference type="NCBI Taxonomy" id="447679"/>
    <lineage>
        <taxon>Bacteria</taxon>
        <taxon>Pseudomonadati</taxon>
        <taxon>Bacteroidota</taxon>
        <taxon>Cytophagia</taxon>
        <taxon>Cytophagales</taxon>
        <taxon>Reichenbachiellaceae</taxon>
        <taxon>Ekhidna</taxon>
    </lineage>
</organism>
<gene>
    <name evidence="2" type="ORF">SAMN05421640_3063</name>
</gene>
<keyword evidence="1" id="KW-1133">Transmembrane helix</keyword>
<dbReference type="EMBL" id="FZPD01000005">
    <property type="protein sequence ID" value="SNT26882.1"/>
    <property type="molecule type" value="Genomic_DNA"/>
</dbReference>
<evidence type="ECO:0000256" key="1">
    <source>
        <dbReference type="SAM" id="Phobius"/>
    </source>
</evidence>
<feature type="transmembrane region" description="Helical" evidence="1">
    <location>
        <begin position="12"/>
        <end position="29"/>
    </location>
</feature>
<evidence type="ECO:0000313" key="3">
    <source>
        <dbReference type="Proteomes" id="UP000198393"/>
    </source>
</evidence>
<sequence length="389" mass="41326">MWLFSRMIEQPLYILAVLFFLIFLSEYLCKHTFLKHISSSLLVIILGAIVANLELIPSASDATPVYDAIFQYVAPASIFFLLLGVNLKQLKKAGLPMLIAFVLGSAGTMIGVVVALQLIDYQAVFGVNYAAIAGMMTGTYTGGSANFNAVALHYEVFREGAIFTGVVVADNIVTAVWMMITLSIPVFMQKIRPHKEVIKGDNHDGEAEREEEAINPSNLAILLAVGVAAIWISNELSAWMEAAGFGIPSILILTTIALILAQVGTVQRIAGAKLLGMFAVYLFLVVVGAYCEIGALVSVGAHAFDILLFTVMIVVIHGVFLLICGVLLKSDWSIIAVASQANIGGASTALALAKSVKRNDLILPSILAGSLGYGLGTYLGFLVAGILGG</sequence>
<feature type="transmembrane region" description="Helical" evidence="1">
    <location>
        <begin position="162"/>
        <end position="187"/>
    </location>
</feature>
<dbReference type="PANTHER" id="PTHR34289:SF8">
    <property type="entry name" value="DUF819 DOMAIN-CONTAINING PROTEIN"/>
    <property type="match status" value="1"/>
</dbReference>
<keyword evidence="1" id="KW-0812">Transmembrane</keyword>
<dbReference type="AlphaFoldDB" id="A0A239LA85"/>
<dbReference type="PANTHER" id="PTHR34289">
    <property type="entry name" value="PROTEIN, PUTATIVE (DUF819)-RELATED"/>
    <property type="match status" value="1"/>
</dbReference>
<feature type="transmembrane region" description="Helical" evidence="1">
    <location>
        <begin position="97"/>
        <end position="119"/>
    </location>
</feature>
<name>A0A239LA85_EKHLU</name>
<reference evidence="2 3" key="1">
    <citation type="submission" date="2017-06" db="EMBL/GenBank/DDBJ databases">
        <authorList>
            <person name="Kim H.J."/>
            <person name="Triplett B.A."/>
        </authorList>
    </citation>
    <scope>NUCLEOTIDE SEQUENCE [LARGE SCALE GENOMIC DNA]</scope>
    <source>
        <strain evidence="2 3">DSM 19307</strain>
    </source>
</reference>
<feature type="transmembrane region" description="Helical" evidence="1">
    <location>
        <begin position="361"/>
        <end position="387"/>
    </location>
</feature>
<accession>A0A239LA85</accession>
<feature type="transmembrane region" description="Helical" evidence="1">
    <location>
        <begin position="41"/>
        <end position="59"/>
    </location>
</feature>
<dbReference type="InterPro" id="IPR008537">
    <property type="entry name" value="DUF819"/>
</dbReference>
<keyword evidence="1" id="KW-0472">Membrane</keyword>
<feature type="transmembrane region" description="Helical" evidence="1">
    <location>
        <begin position="278"/>
        <end position="300"/>
    </location>
</feature>
<dbReference type="Proteomes" id="UP000198393">
    <property type="component" value="Unassembled WGS sequence"/>
</dbReference>
<dbReference type="Pfam" id="PF05684">
    <property type="entry name" value="DUF819"/>
    <property type="match status" value="1"/>
</dbReference>
<feature type="transmembrane region" description="Helical" evidence="1">
    <location>
        <begin position="306"/>
        <end position="328"/>
    </location>
</feature>
<evidence type="ECO:0000313" key="2">
    <source>
        <dbReference type="EMBL" id="SNT26882.1"/>
    </source>
</evidence>
<protein>
    <submittedName>
        <fullName evidence="2">Uncharacterized membrane protein</fullName>
    </submittedName>
</protein>
<proteinExistence type="predicted"/>